<dbReference type="STRING" id="683124.SAMN05444337_0431"/>
<accession>A0A1M6CP65</accession>
<reference evidence="2 3" key="1">
    <citation type="submission" date="2016-11" db="EMBL/GenBank/DDBJ databases">
        <authorList>
            <person name="Jaros S."/>
            <person name="Januszkiewicz K."/>
            <person name="Wedrychowicz H."/>
        </authorList>
    </citation>
    <scope>NUCLEOTIDE SEQUENCE [LARGE SCALE GENOMIC DNA]</scope>
    <source>
        <strain evidence="2 3">DSM 22807</strain>
    </source>
</reference>
<gene>
    <name evidence="2" type="ORF">SAMN05444337_0431</name>
</gene>
<keyword evidence="3" id="KW-1185">Reference proteome</keyword>
<name>A0A1M6CP65_9FLAO</name>
<dbReference type="AlphaFoldDB" id="A0A1M6CP65"/>
<protein>
    <submittedName>
        <fullName evidence="2">Uncharacterized protein</fullName>
    </submittedName>
</protein>
<evidence type="ECO:0000313" key="3">
    <source>
        <dbReference type="Proteomes" id="UP000184232"/>
    </source>
</evidence>
<proteinExistence type="predicted"/>
<evidence type="ECO:0000256" key="1">
    <source>
        <dbReference type="SAM" id="MobiDB-lite"/>
    </source>
</evidence>
<dbReference type="EMBL" id="FQZH01000001">
    <property type="protein sequence ID" value="SHI62845.1"/>
    <property type="molecule type" value="Genomic_DNA"/>
</dbReference>
<feature type="region of interest" description="Disordered" evidence="1">
    <location>
        <begin position="51"/>
        <end position="70"/>
    </location>
</feature>
<sequence>MCYYNKVKLILITNYIKHKIYKKNMFNLNKLENTLIKKKLTFITQTTHTHLNHKQQTINPKPQTTNQIQQ</sequence>
<dbReference type="Proteomes" id="UP000184232">
    <property type="component" value="Unassembled WGS sequence"/>
</dbReference>
<organism evidence="2 3">
    <name type="scientific">Flavobacterium haoranii</name>
    <dbReference type="NCBI Taxonomy" id="683124"/>
    <lineage>
        <taxon>Bacteria</taxon>
        <taxon>Pseudomonadati</taxon>
        <taxon>Bacteroidota</taxon>
        <taxon>Flavobacteriia</taxon>
        <taxon>Flavobacteriales</taxon>
        <taxon>Flavobacteriaceae</taxon>
        <taxon>Flavobacterium</taxon>
    </lineage>
</organism>
<evidence type="ECO:0000313" key="2">
    <source>
        <dbReference type="EMBL" id="SHI62845.1"/>
    </source>
</evidence>